<organism evidence="6 7">
    <name type="scientific">Saccharolobus islandicus (strain M.14.25 / Kamchatka #1)</name>
    <name type="common">Sulfolobus islandicus</name>
    <dbReference type="NCBI Taxonomy" id="427317"/>
    <lineage>
        <taxon>Archaea</taxon>
        <taxon>Thermoproteota</taxon>
        <taxon>Thermoprotei</taxon>
        <taxon>Sulfolobales</taxon>
        <taxon>Sulfolobaceae</taxon>
        <taxon>Saccharolobus</taxon>
    </lineage>
</organism>
<dbReference type="Pfam" id="PF00902">
    <property type="entry name" value="TatC"/>
    <property type="match status" value="1"/>
</dbReference>
<evidence type="ECO:0000256" key="3">
    <source>
        <dbReference type="ARBA" id="ARBA00022989"/>
    </source>
</evidence>
<dbReference type="GO" id="GO:0033281">
    <property type="term" value="C:TAT protein transport complex"/>
    <property type="evidence" value="ECO:0007669"/>
    <property type="project" value="UniProtKB-UniRule"/>
</dbReference>
<proteinExistence type="inferred from homology"/>
<feature type="transmembrane region" description="Helical" evidence="5">
    <location>
        <begin position="110"/>
        <end position="131"/>
    </location>
</feature>
<accession>C3MS45</accession>
<keyword evidence="3 5" id="KW-1133">Transmembrane helix</keyword>
<evidence type="ECO:0000313" key="6">
    <source>
        <dbReference type="EMBL" id="ACP38988.1"/>
    </source>
</evidence>
<feature type="transmembrane region" description="Helical" evidence="5">
    <location>
        <begin position="264"/>
        <end position="284"/>
    </location>
</feature>
<feature type="transmembrane region" description="Helical" evidence="5">
    <location>
        <begin position="152"/>
        <end position="177"/>
    </location>
</feature>
<dbReference type="GeneID" id="7796216"/>
<keyword evidence="4 5" id="KW-0472">Membrane</keyword>
<keyword evidence="2 5" id="KW-0812">Transmembrane</keyword>
<dbReference type="PANTHER" id="PTHR30371">
    <property type="entry name" value="SEC-INDEPENDENT PROTEIN TRANSLOCASE PROTEIN TATC"/>
    <property type="match status" value="1"/>
</dbReference>
<comment type="subcellular location">
    <subcellularLocation>
        <location evidence="5">Cell membrane</location>
        <topology evidence="5">Multi-pass membrane protein</topology>
    </subcellularLocation>
    <subcellularLocation>
        <location evidence="1">Membrane</location>
        <topology evidence="1">Multi-pass membrane protein</topology>
    </subcellularLocation>
</comment>
<dbReference type="HAMAP" id="MF_00902">
    <property type="entry name" value="TatC"/>
    <property type="match status" value="1"/>
</dbReference>
<keyword evidence="5" id="KW-0653">Protein transport</keyword>
<name>C3MS45_SACI4</name>
<gene>
    <name evidence="5" type="primary">tatC</name>
    <name evidence="6" type="ordered locus">M1425_2255</name>
</gene>
<evidence type="ECO:0000256" key="1">
    <source>
        <dbReference type="ARBA" id="ARBA00004141"/>
    </source>
</evidence>
<dbReference type="GO" id="GO:0009977">
    <property type="term" value="F:proton motive force dependent protein transmembrane transporter activity"/>
    <property type="evidence" value="ECO:0007669"/>
    <property type="project" value="TreeGrafter"/>
</dbReference>
<evidence type="ECO:0000256" key="5">
    <source>
        <dbReference type="HAMAP-Rule" id="MF_00902"/>
    </source>
</evidence>
<dbReference type="GO" id="GO:0043953">
    <property type="term" value="P:protein transport by the Tat complex"/>
    <property type="evidence" value="ECO:0007669"/>
    <property type="project" value="UniProtKB-UniRule"/>
</dbReference>
<keyword evidence="5" id="KW-0811">Translocation</keyword>
<keyword evidence="5" id="KW-1003">Cell membrane</keyword>
<dbReference type="KEGG" id="sia:M1425_2255"/>
<dbReference type="EMBL" id="CP001400">
    <property type="protein sequence ID" value="ACP38988.1"/>
    <property type="molecule type" value="Genomic_DNA"/>
</dbReference>
<keyword evidence="5" id="KW-0813">Transport</keyword>
<dbReference type="PANTHER" id="PTHR30371:SF0">
    <property type="entry name" value="SEC-INDEPENDENT PROTEIN TRANSLOCASE PROTEIN TATC, CHLOROPLASTIC-RELATED"/>
    <property type="match status" value="1"/>
</dbReference>
<dbReference type="PRINTS" id="PR01840">
    <property type="entry name" value="TATCFAMILY"/>
</dbReference>
<dbReference type="AlphaFoldDB" id="C3MS45"/>
<comment type="function">
    <text evidence="5">Part of the twin-arginine translocation (Tat) system that transports large folded proteins containing a characteristic twin-arginine motif in their signal peptide across membranes.</text>
</comment>
<evidence type="ECO:0000256" key="2">
    <source>
        <dbReference type="ARBA" id="ARBA00022692"/>
    </source>
</evidence>
<feature type="transmembrane region" description="Helical" evidence="5">
    <location>
        <begin position="197"/>
        <end position="226"/>
    </location>
</feature>
<protein>
    <recommendedName>
        <fullName evidence="5">Sec-independent protein translocase protein TatC</fullName>
    </recommendedName>
</protein>
<feature type="transmembrane region" description="Helical" evidence="5">
    <location>
        <begin position="35"/>
        <end position="54"/>
    </location>
</feature>
<comment type="similarity">
    <text evidence="5">Belongs to the TatC family.</text>
</comment>
<dbReference type="GO" id="GO:0065002">
    <property type="term" value="P:intracellular protein transmembrane transport"/>
    <property type="evidence" value="ECO:0007669"/>
    <property type="project" value="TreeGrafter"/>
</dbReference>
<dbReference type="Proteomes" id="UP000001350">
    <property type="component" value="Chromosome"/>
</dbReference>
<evidence type="ECO:0000256" key="4">
    <source>
        <dbReference type="ARBA" id="ARBA00023136"/>
    </source>
</evidence>
<reference evidence="6 7" key="1">
    <citation type="journal article" date="2009" name="Proc. Natl. Acad. Sci. U.S.A.">
        <title>Biogeography of the Sulfolobus islandicus pan-genome.</title>
        <authorList>
            <person name="Reno M.L."/>
            <person name="Held N.L."/>
            <person name="Fields C.J."/>
            <person name="Burke P.V."/>
            <person name="Whitaker R.J."/>
        </authorList>
    </citation>
    <scope>NUCLEOTIDE SEQUENCE [LARGE SCALE GENOMIC DNA]</scope>
    <source>
        <strain evidence="7">M.14.25 / Kamchatka #1</strain>
    </source>
</reference>
<feature type="transmembrane region" description="Helical" evidence="5">
    <location>
        <begin position="238"/>
        <end position="258"/>
    </location>
</feature>
<dbReference type="HOGENOM" id="CLU_031942_3_2_2"/>
<evidence type="ECO:0000313" key="7">
    <source>
        <dbReference type="Proteomes" id="UP000001350"/>
    </source>
</evidence>
<sequence length="290" mass="33173">MEEKAKERGKEEKSFFEEKPLLDHLRELAIRLRRIIAALAISFFFYFMTGYEWINIDPLQIPFLGISISKIPIPYPSFYDSIAVQVTKFFIYHELPANTKIIIINLFDPIYASLYVSLYLALLTSLPLIIIRETWAFLAPGLYKHEKKIFKLTMIPAFLLFFSGSLFAFLILIPLMFDMISFYTESLGPAVEPTISLSSFISTTFLLMGSLGLAFEMPLIIIGLTYLRIVKASTWRNYWRWGVLVSFIIAWIISPGTTGGVMETIIGLSLSSLYFLGMGISFLVEKKRES</sequence>
<comment type="subunit">
    <text evidence="5">Forms a complex with TatA.</text>
</comment>
<dbReference type="RefSeq" id="WP_012712212.1">
    <property type="nucleotide sequence ID" value="NC_012588.1"/>
</dbReference>
<dbReference type="InterPro" id="IPR002033">
    <property type="entry name" value="TatC"/>
</dbReference>